<dbReference type="InterPro" id="IPR001128">
    <property type="entry name" value="Cyt_P450"/>
</dbReference>
<keyword evidence="2" id="KW-0349">Heme</keyword>
<accession>A0ABV8GT37</accession>
<dbReference type="InterPro" id="IPR002397">
    <property type="entry name" value="Cyt_P450_B"/>
</dbReference>
<keyword evidence="2" id="KW-0408">Iron</keyword>
<dbReference type="InterPro" id="IPR017972">
    <property type="entry name" value="Cyt_P450_CS"/>
</dbReference>
<dbReference type="PROSITE" id="PS00086">
    <property type="entry name" value="CYTOCHROME_P450"/>
    <property type="match status" value="1"/>
</dbReference>
<dbReference type="PANTHER" id="PTHR46696:SF1">
    <property type="entry name" value="CYTOCHROME P450 YJIB-RELATED"/>
    <property type="match status" value="1"/>
</dbReference>
<name>A0ABV8GT37_9ACTN</name>
<evidence type="ECO:0000313" key="4">
    <source>
        <dbReference type="Proteomes" id="UP001595851"/>
    </source>
</evidence>
<dbReference type="PRINTS" id="PR00359">
    <property type="entry name" value="BP450"/>
</dbReference>
<dbReference type="EC" id="1.14.-.-" evidence="3"/>
<dbReference type="CDD" id="cd11030">
    <property type="entry name" value="CYP105-like"/>
    <property type="match status" value="1"/>
</dbReference>
<keyword evidence="2 3" id="KW-0560">Oxidoreductase</keyword>
<dbReference type="EMBL" id="JBHSBI010000057">
    <property type="protein sequence ID" value="MFC4016121.1"/>
    <property type="molecule type" value="Genomic_DNA"/>
</dbReference>
<dbReference type="PANTHER" id="PTHR46696">
    <property type="entry name" value="P450, PUTATIVE (EUROFUNG)-RELATED"/>
    <property type="match status" value="1"/>
</dbReference>
<dbReference type="PRINTS" id="PR00385">
    <property type="entry name" value="P450"/>
</dbReference>
<dbReference type="RefSeq" id="WP_379535916.1">
    <property type="nucleotide sequence ID" value="NZ_JBHSBI010000057.1"/>
</dbReference>
<evidence type="ECO:0000256" key="1">
    <source>
        <dbReference type="ARBA" id="ARBA00010617"/>
    </source>
</evidence>
<proteinExistence type="inferred from homology"/>
<dbReference type="Pfam" id="PF00067">
    <property type="entry name" value="p450"/>
    <property type="match status" value="1"/>
</dbReference>
<dbReference type="InterPro" id="IPR036396">
    <property type="entry name" value="Cyt_P450_sf"/>
</dbReference>
<gene>
    <name evidence="3" type="ORF">ACFOY2_53545</name>
</gene>
<dbReference type="Gene3D" id="1.10.630.10">
    <property type="entry name" value="Cytochrome P450"/>
    <property type="match status" value="1"/>
</dbReference>
<protein>
    <submittedName>
        <fullName evidence="3">Cytochrome P450</fullName>
        <ecNumber evidence="3">1.14.-.-</ecNumber>
    </submittedName>
</protein>
<comment type="similarity">
    <text evidence="1 2">Belongs to the cytochrome P450 family.</text>
</comment>
<dbReference type="SUPFAM" id="SSF48264">
    <property type="entry name" value="Cytochrome P450"/>
    <property type="match status" value="1"/>
</dbReference>
<comment type="caution">
    <text evidence="3">The sequence shown here is derived from an EMBL/GenBank/DDBJ whole genome shotgun (WGS) entry which is preliminary data.</text>
</comment>
<dbReference type="Proteomes" id="UP001595851">
    <property type="component" value="Unassembled WGS sequence"/>
</dbReference>
<reference evidence="4" key="1">
    <citation type="journal article" date="2019" name="Int. J. Syst. Evol. Microbiol.">
        <title>The Global Catalogue of Microorganisms (GCM) 10K type strain sequencing project: providing services to taxonomists for standard genome sequencing and annotation.</title>
        <authorList>
            <consortium name="The Broad Institute Genomics Platform"/>
            <consortium name="The Broad Institute Genome Sequencing Center for Infectious Disease"/>
            <person name="Wu L."/>
            <person name="Ma J."/>
        </authorList>
    </citation>
    <scope>NUCLEOTIDE SEQUENCE [LARGE SCALE GENOMIC DNA]</scope>
    <source>
        <strain evidence="4">TBRC 1276</strain>
    </source>
</reference>
<evidence type="ECO:0000256" key="2">
    <source>
        <dbReference type="RuleBase" id="RU000461"/>
    </source>
</evidence>
<sequence>MNASQSLAVTLPTQRDCPFDPPSQYQSLRQQQPIAPLAFPDGTVGWLLTRHEDVRAVLADDRFSSDRAKASSPIRRITFRPEDSPGLLLNMDPPQHTHYRRMLTRHFTVRRMRALAPRIEQIVTEHLDAMCAAGPPVDLVPAFARPIPSLVICELLGVPYADRDSFQQLTATLLKLDTPEQESRQARQALRQYMRDLVAAKRRHPDDALLTALVQAAQDPQTALTDEELAGLGVLLLVAGHETTANMLALGTYVLLRHPDQAHALREHPEDVERAVEELLRYLTILQFGPVRVARQDVEIGGRRIRAGQTVVLALAAANRDPEHFAHPDELDLTREPSQHVSFGHGVHQCLGQQLARVEMHIAFPALLRRFPSLRLAVPPEQVPMRDDMLIYGVHALPLTWD</sequence>
<keyword evidence="2" id="KW-0503">Monooxygenase</keyword>
<dbReference type="GO" id="GO:0016491">
    <property type="term" value="F:oxidoreductase activity"/>
    <property type="evidence" value="ECO:0007669"/>
    <property type="project" value="UniProtKB-KW"/>
</dbReference>
<organism evidence="3 4">
    <name type="scientific">Nonomuraea purpurea</name>
    <dbReference type="NCBI Taxonomy" id="1849276"/>
    <lineage>
        <taxon>Bacteria</taxon>
        <taxon>Bacillati</taxon>
        <taxon>Actinomycetota</taxon>
        <taxon>Actinomycetes</taxon>
        <taxon>Streptosporangiales</taxon>
        <taxon>Streptosporangiaceae</taxon>
        <taxon>Nonomuraea</taxon>
    </lineage>
</organism>
<keyword evidence="2" id="KW-0479">Metal-binding</keyword>
<keyword evidence="4" id="KW-1185">Reference proteome</keyword>
<evidence type="ECO:0000313" key="3">
    <source>
        <dbReference type="EMBL" id="MFC4016121.1"/>
    </source>
</evidence>